<comment type="caution">
    <text evidence="1">The sequence shown here is derived from an EMBL/GenBank/DDBJ whole genome shotgun (WGS) entry which is preliminary data.</text>
</comment>
<gene>
    <name evidence="1" type="ORF">YPIP275_2576</name>
</gene>
<organism evidence="1 2">
    <name type="scientific">Yersinia pestis biovar Orientalis str. IP275</name>
    <dbReference type="NCBI Taxonomy" id="373665"/>
    <lineage>
        <taxon>Bacteria</taxon>
        <taxon>Pseudomonadati</taxon>
        <taxon>Pseudomonadota</taxon>
        <taxon>Gammaproteobacteria</taxon>
        <taxon>Enterobacterales</taxon>
        <taxon>Yersiniaceae</taxon>
        <taxon>Yersinia</taxon>
    </lineage>
</organism>
<reference evidence="1 2" key="2">
    <citation type="submission" date="2010-03" db="EMBL/GenBank/DDBJ databases">
        <authorList>
            <person name="Payne S.H."/>
            <person name="Sutton G.G."/>
        </authorList>
    </citation>
    <scope>NUCLEOTIDE SEQUENCE [LARGE SCALE GENOMIC DNA]</scope>
    <source>
        <strain evidence="1 2">IP275</strain>
    </source>
</reference>
<evidence type="ECO:0000313" key="2">
    <source>
        <dbReference type="Proteomes" id="UP000004430"/>
    </source>
</evidence>
<reference evidence="1 2" key="1">
    <citation type="submission" date="2008-01" db="EMBL/GenBank/DDBJ databases">
        <title>Yersinia pestis Strain IP275 project at JCVI/TIGR.</title>
        <authorList>
            <person name="Ravel J."/>
            <person name="Eppinger M."/>
            <person name="Fricke W.F."/>
            <person name="Rosovitz M."/>
            <person name="Lindler L.E."/>
            <person name="Bearden S."/>
            <person name="Shriefer M."/>
        </authorList>
    </citation>
    <scope>NUCLEOTIDE SEQUENCE [LARGE SCALE GENOMIC DNA]</scope>
    <source>
        <strain evidence="1 2">IP275</strain>
    </source>
</reference>
<dbReference type="Proteomes" id="UP000004430">
    <property type="component" value="Unassembled WGS sequence"/>
</dbReference>
<dbReference type="AlphaFoldDB" id="A0AAV3BDR5"/>
<protein>
    <submittedName>
        <fullName evidence="1">Uncharacterized protein</fullName>
    </submittedName>
</protein>
<proteinExistence type="predicted"/>
<evidence type="ECO:0000313" key="1">
    <source>
        <dbReference type="EMBL" id="EDR32819.1"/>
    </source>
</evidence>
<dbReference type="EMBL" id="AAOS02000010">
    <property type="protein sequence ID" value="EDR32819.1"/>
    <property type="molecule type" value="Genomic_DNA"/>
</dbReference>
<sequence length="44" mass="4639">MALGAVLGADIGIIGSLPIKLIPPARVLAAVIVITPYEPVRRRF</sequence>
<accession>A0AAV3BDR5</accession>
<name>A0AAV3BDR5_YERPE</name>